<dbReference type="Proteomes" id="UP000054423">
    <property type="component" value="Unassembled WGS sequence"/>
</dbReference>
<proteinExistence type="predicted"/>
<gene>
    <name evidence="1" type="ORF">L915_03343</name>
    <name evidence="2" type="ORF">L917_17722</name>
</gene>
<organism evidence="1">
    <name type="scientific">Phytophthora nicotianae</name>
    <name type="common">Potato buckeye rot agent</name>
    <name type="synonym">Phytophthora parasitica</name>
    <dbReference type="NCBI Taxonomy" id="4792"/>
    <lineage>
        <taxon>Eukaryota</taxon>
        <taxon>Sar</taxon>
        <taxon>Stramenopiles</taxon>
        <taxon>Oomycota</taxon>
        <taxon>Peronosporomycetes</taxon>
        <taxon>Peronosporales</taxon>
        <taxon>Peronosporaceae</taxon>
        <taxon>Phytophthora</taxon>
    </lineage>
</organism>
<dbReference type="Proteomes" id="UP000053236">
    <property type="component" value="Unassembled WGS sequence"/>
</dbReference>
<reference evidence="2" key="1">
    <citation type="submission" date="2013-11" db="EMBL/GenBank/DDBJ databases">
        <title>The Genome Sequence of Phytophthora parasitica CHvinca01.</title>
        <authorList>
            <consortium name="The Broad Institute Genomics Platform"/>
            <person name="Russ C."/>
            <person name="Tyler B."/>
            <person name="Panabieres F."/>
            <person name="Shan W."/>
            <person name="Tripathy S."/>
            <person name="Grunwald N."/>
            <person name="Machado M."/>
            <person name="Johnson C.S."/>
            <person name="Arredondo F."/>
            <person name="Hong C."/>
            <person name="Coffey M."/>
            <person name="Young S.K."/>
            <person name="Zeng Q."/>
            <person name="Gargeya S."/>
            <person name="Fitzgerald M."/>
            <person name="Abouelleil A."/>
            <person name="Alvarado L."/>
            <person name="Chapman S.B."/>
            <person name="Gainer-Dewar J."/>
            <person name="Goldberg J."/>
            <person name="Griggs A."/>
            <person name="Gujja S."/>
            <person name="Hansen M."/>
            <person name="Howarth C."/>
            <person name="Imamovic A."/>
            <person name="Ireland A."/>
            <person name="Larimer J."/>
            <person name="McCowan C."/>
            <person name="Murphy C."/>
            <person name="Pearson M."/>
            <person name="Poon T.W."/>
            <person name="Priest M."/>
            <person name="Roberts A."/>
            <person name="Saif S."/>
            <person name="Shea T."/>
            <person name="Sykes S."/>
            <person name="Wortman J."/>
            <person name="Nusbaum C."/>
            <person name="Birren B."/>
        </authorList>
    </citation>
    <scope>NUCLEOTIDE SEQUENCE [LARGE SCALE GENOMIC DNA]</scope>
    <source>
        <strain evidence="2">CHvinca01</strain>
    </source>
</reference>
<reference evidence="1" key="2">
    <citation type="submission" date="2013-11" db="EMBL/GenBank/DDBJ databases">
        <title>The Genome Sequence of Phytophthora parasitica CJ02B3.</title>
        <authorList>
            <consortium name="The Broad Institute Genomics Platform"/>
            <person name="Russ C."/>
            <person name="Tyler B."/>
            <person name="Panabieres F."/>
            <person name="Shan W."/>
            <person name="Tripathy S."/>
            <person name="Grunwald N."/>
            <person name="Machado M."/>
            <person name="Johnson C.S."/>
            <person name="Arredondo F."/>
            <person name="Hong C."/>
            <person name="Coffey M."/>
            <person name="Young S.K."/>
            <person name="Zeng Q."/>
            <person name="Gargeya S."/>
            <person name="Fitzgerald M."/>
            <person name="Abouelleil A."/>
            <person name="Alvarado L."/>
            <person name="Chapman S.B."/>
            <person name="Gainer-Dewar J."/>
            <person name="Goldberg J."/>
            <person name="Griggs A."/>
            <person name="Gujja S."/>
            <person name="Hansen M."/>
            <person name="Howarth C."/>
            <person name="Imamovic A."/>
            <person name="Ireland A."/>
            <person name="Larimer J."/>
            <person name="McCowan C."/>
            <person name="Murphy C."/>
            <person name="Pearson M."/>
            <person name="Poon T.W."/>
            <person name="Priest M."/>
            <person name="Roberts A."/>
            <person name="Saif S."/>
            <person name="Shea T."/>
            <person name="Sykes S."/>
            <person name="Wortman J."/>
            <person name="Nusbaum C."/>
            <person name="Birren B."/>
        </authorList>
    </citation>
    <scope>NUCLEOTIDE SEQUENCE [LARGE SCALE GENOMIC DNA]</scope>
    <source>
        <strain evidence="1">CJ02B3</strain>
    </source>
</reference>
<accession>W2HE14</accession>
<dbReference type="EMBL" id="KI682362">
    <property type="protein sequence ID" value="ETL82055.1"/>
    <property type="molecule type" value="Genomic_DNA"/>
</dbReference>
<evidence type="ECO:0000313" key="2">
    <source>
        <dbReference type="EMBL" id="ETL82055.1"/>
    </source>
</evidence>
<dbReference type="VEuPathDB" id="FungiDB:PPTG_24630"/>
<sequence length="50" mass="5569">MGGRWCDGPDLQDVSMKIHRVYDTLGKSVMATITKVHASNLLAIVLQREN</sequence>
<evidence type="ECO:0000313" key="1">
    <source>
        <dbReference type="EMBL" id="ETK93492.1"/>
    </source>
</evidence>
<dbReference type="EMBL" id="KI684923">
    <property type="protein sequence ID" value="ETK93492.1"/>
    <property type="molecule type" value="Genomic_DNA"/>
</dbReference>
<dbReference type="AlphaFoldDB" id="W2HE14"/>
<name>W2HE14_PHYNI</name>
<protein>
    <submittedName>
        <fullName evidence="1">Uncharacterized protein</fullName>
    </submittedName>
</protein>